<feature type="compositionally biased region" description="Basic residues" evidence="3">
    <location>
        <begin position="1"/>
        <end position="29"/>
    </location>
</feature>
<gene>
    <name evidence="4" type="ORF">SHERM_15323</name>
</gene>
<accession>A0A9N7MP29</accession>
<evidence type="ECO:0000256" key="2">
    <source>
        <dbReference type="ARBA" id="ARBA00023306"/>
    </source>
</evidence>
<keyword evidence="5" id="KW-1185">Reference proteome</keyword>
<keyword evidence="1" id="KW-0649">Protein kinase inhibitor</keyword>
<dbReference type="OrthoDB" id="1840446at2759"/>
<keyword evidence="2" id="KW-0131">Cell cycle</keyword>
<evidence type="ECO:0000313" key="4">
    <source>
        <dbReference type="EMBL" id="CAA0815290.1"/>
    </source>
</evidence>
<organism evidence="4 5">
    <name type="scientific">Striga hermonthica</name>
    <name type="common">Purple witchweed</name>
    <name type="synonym">Buchnera hermonthica</name>
    <dbReference type="NCBI Taxonomy" id="68872"/>
    <lineage>
        <taxon>Eukaryota</taxon>
        <taxon>Viridiplantae</taxon>
        <taxon>Streptophyta</taxon>
        <taxon>Embryophyta</taxon>
        <taxon>Tracheophyta</taxon>
        <taxon>Spermatophyta</taxon>
        <taxon>Magnoliopsida</taxon>
        <taxon>eudicotyledons</taxon>
        <taxon>Gunneridae</taxon>
        <taxon>Pentapetalae</taxon>
        <taxon>asterids</taxon>
        <taxon>lamiids</taxon>
        <taxon>Lamiales</taxon>
        <taxon>Orobanchaceae</taxon>
        <taxon>Buchnereae</taxon>
        <taxon>Striga</taxon>
    </lineage>
</organism>
<dbReference type="GO" id="GO:0005634">
    <property type="term" value="C:nucleus"/>
    <property type="evidence" value="ECO:0007669"/>
    <property type="project" value="TreeGrafter"/>
</dbReference>
<proteinExistence type="predicted"/>
<protein>
    <submittedName>
        <fullName evidence="4">Uncharacterized protein</fullName>
    </submittedName>
</protein>
<sequence length="124" mass="13932">MGPSYRSRKTRSTGKSSTGRKAHIKKRPEKSKNQESSTLLPDIPTAFDHKNVEDEEVKPGSICSTPKAERFRIPEIKTCPPAPKKRRISANCSSRRASIAFFSHPDIELFFSFPLRGIPVQTGY</sequence>
<dbReference type="GO" id="GO:0032875">
    <property type="term" value="P:regulation of DNA endoreduplication"/>
    <property type="evidence" value="ECO:0007669"/>
    <property type="project" value="InterPro"/>
</dbReference>
<name>A0A9N7MP29_STRHE</name>
<dbReference type="PANTHER" id="PTHR33142:SF8">
    <property type="entry name" value="CYCLIN-DEPENDENT PROTEIN KINASE INHIBITOR SMR9"/>
    <property type="match status" value="1"/>
</dbReference>
<evidence type="ECO:0000313" key="5">
    <source>
        <dbReference type="Proteomes" id="UP001153555"/>
    </source>
</evidence>
<dbReference type="AlphaFoldDB" id="A0A9N7MP29"/>
<dbReference type="PANTHER" id="PTHR33142">
    <property type="entry name" value="CYCLIN-DEPENDENT PROTEIN KINASE INHIBITOR SMR13"/>
    <property type="match status" value="1"/>
</dbReference>
<dbReference type="EMBL" id="CACSLK010012531">
    <property type="protein sequence ID" value="CAA0815290.1"/>
    <property type="molecule type" value="Genomic_DNA"/>
</dbReference>
<dbReference type="GO" id="GO:0004860">
    <property type="term" value="F:protein kinase inhibitor activity"/>
    <property type="evidence" value="ECO:0007669"/>
    <property type="project" value="UniProtKB-KW"/>
</dbReference>
<dbReference type="Proteomes" id="UP001153555">
    <property type="component" value="Unassembled WGS sequence"/>
</dbReference>
<dbReference type="InterPro" id="IPR040389">
    <property type="entry name" value="SMR"/>
</dbReference>
<reference evidence="4" key="1">
    <citation type="submission" date="2019-12" db="EMBL/GenBank/DDBJ databases">
        <authorList>
            <person name="Scholes J."/>
        </authorList>
    </citation>
    <scope>NUCLEOTIDE SEQUENCE</scope>
</reference>
<comment type="caution">
    <text evidence="4">The sequence shown here is derived from an EMBL/GenBank/DDBJ whole genome shotgun (WGS) entry which is preliminary data.</text>
</comment>
<evidence type="ECO:0000256" key="3">
    <source>
        <dbReference type="SAM" id="MobiDB-lite"/>
    </source>
</evidence>
<evidence type="ECO:0000256" key="1">
    <source>
        <dbReference type="ARBA" id="ARBA00023013"/>
    </source>
</evidence>
<feature type="region of interest" description="Disordered" evidence="3">
    <location>
        <begin position="1"/>
        <end position="63"/>
    </location>
</feature>